<dbReference type="OrthoDB" id="9769100at2"/>
<gene>
    <name evidence="6" type="ordered locus">Ppha_0481</name>
</gene>
<dbReference type="InterPro" id="IPR017911">
    <property type="entry name" value="MacB-like_ATP-bd"/>
</dbReference>
<keyword evidence="3" id="KW-0067">ATP-binding</keyword>
<dbReference type="AlphaFoldDB" id="B4SCX3"/>
<evidence type="ECO:0000313" key="7">
    <source>
        <dbReference type="Proteomes" id="UP000002724"/>
    </source>
</evidence>
<protein>
    <submittedName>
        <fullName evidence="6">ABC transporter related</fullName>
    </submittedName>
</protein>
<dbReference type="KEGG" id="pph:Ppha_0481"/>
<dbReference type="PROSITE" id="PS50893">
    <property type="entry name" value="ABC_TRANSPORTER_2"/>
    <property type="match status" value="1"/>
</dbReference>
<dbReference type="PROSITE" id="PS00211">
    <property type="entry name" value="ABC_TRANSPORTER_1"/>
    <property type="match status" value="1"/>
</dbReference>
<dbReference type="SUPFAM" id="SSF52540">
    <property type="entry name" value="P-loop containing nucleoside triphosphate hydrolases"/>
    <property type="match status" value="1"/>
</dbReference>
<reference evidence="6 7" key="1">
    <citation type="submission" date="2008-06" db="EMBL/GenBank/DDBJ databases">
        <title>Complete sequence of Pelodictyon phaeoclathratiforme BU-1.</title>
        <authorList>
            <consortium name="US DOE Joint Genome Institute"/>
            <person name="Lucas S."/>
            <person name="Copeland A."/>
            <person name="Lapidus A."/>
            <person name="Glavina del Rio T."/>
            <person name="Dalin E."/>
            <person name="Tice H."/>
            <person name="Bruce D."/>
            <person name="Goodwin L."/>
            <person name="Pitluck S."/>
            <person name="Schmutz J."/>
            <person name="Larimer F."/>
            <person name="Land M."/>
            <person name="Hauser L."/>
            <person name="Kyrpides N."/>
            <person name="Mikhailova N."/>
            <person name="Liu Z."/>
            <person name="Li T."/>
            <person name="Zhao F."/>
            <person name="Overmann J."/>
            <person name="Bryant D.A."/>
            <person name="Richardson P."/>
        </authorList>
    </citation>
    <scope>NUCLEOTIDE SEQUENCE [LARGE SCALE GENOMIC DNA]</scope>
    <source>
        <strain evidence="7">DSM 5477 / BU-1</strain>
    </source>
</reference>
<dbReference type="InterPro" id="IPR017871">
    <property type="entry name" value="ABC_transporter-like_CS"/>
</dbReference>
<feature type="domain" description="ABC transporter" evidence="5">
    <location>
        <begin position="6"/>
        <end position="239"/>
    </location>
</feature>
<evidence type="ECO:0000256" key="2">
    <source>
        <dbReference type="ARBA" id="ARBA00022741"/>
    </source>
</evidence>
<dbReference type="Gene3D" id="3.40.50.300">
    <property type="entry name" value="P-loop containing nucleotide triphosphate hydrolases"/>
    <property type="match status" value="1"/>
</dbReference>
<keyword evidence="2" id="KW-0547">Nucleotide-binding</keyword>
<dbReference type="GO" id="GO:0016887">
    <property type="term" value="F:ATP hydrolysis activity"/>
    <property type="evidence" value="ECO:0007669"/>
    <property type="project" value="InterPro"/>
</dbReference>
<dbReference type="HOGENOM" id="CLU_000604_1_22_10"/>
<dbReference type="PANTHER" id="PTHR42798">
    <property type="entry name" value="LIPOPROTEIN-RELEASING SYSTEM ATP-BINDING PROTEIN LOLD"/>
    <property type="match status" value="1"/>
</dbReference>
<dbReference type="RefSeq" id="WP_012507302.1">
    <property type="nucleotide sequence ID" value="NC_011060.1"/>
</dbReference>
<keyword evidence="1" id="KW-0813">Transport</keyword>
<comment type="similarity">
    <text evidence="4">Belongs to the ABC transporter superfamily. Macrolide exporter (TC 3.A.1.122) family.</text>
</comment>
<organism evidence="6 7">
    <name type="scientific">Pelodictyon phaeoclathratiforme (strain DSM 5477 / BU-1)</name>
    <dbReference type="NCBI Taxonomy" id="324925"/>
    <lineage>
        <taxon>Bacteria</taxon>
        <taxon>Pseudomonadati</taxon>
        <taxon>Chlorobiota</taxon>
        <taxon>Chlorobiia</taxon>
        <taxon>Chlorobiales</taxon>
        <taxon>Chlorobiaceae</taxon>
        <taxon>Chlorobium/Pelodictyon group</taxon>
        <taxon>Pelodictyon</taxon>
    </lineage>
</organism>
<evidence type="ECO:0000256" key="4">
    <source>
        <dbReference type="ARBA" id="ARBA00038388"/>
    </source>
</evidence>
<dbReference type="InterPro" id="IPR027417">
    <property type="entry name" value="P-loop_NTPase"/>
</dbReference>
<dbReference type="EMBL" id="CP001110">
    <property type="protein sequence ID" value="ACF42807.1"/>
    <property type="molecule type" value="Genomic_DNA"/>
</dbReference>
<dbReference type="eggNOG" id="COG1136">
    <property type="taxonomic scope" value="Bacteria"/>
</dbReference>
<evidence type="ECO:0000256" key="1">
    <source>
        <dbReference type="ARBA" id="ARBA00022448"/>
    </source>
</evidence>
<dbReference type="InterPro" id="IPR003439">
    <property type="entry name" value="ABC_transporter-like_ATP-bd"/>
</dbReference>
<dbReference type="GO" id="GO:0098796">
    <property type="term" value="C:membrane protein complex"/>
    <property type="evidence" value="ECO:0007669"/>
    <property type="project" value="UniProtKB-ARBA"/>
</dbReference>
<dbReference type="FunFam" id="3.40.50.300:FF:000032">
    <property type="entry name" value="Export ABC transporter ATP-binding protein"/>
    <property type="match status" value="1"/>
</dbReference>
<dbReference type="GO" id="GO:0022857">
    <property type="term" value="F:transmembrane transporter activity"/>
    <property type="evidence" value="ECO:0007669"/>
    <property type="project" value="UniProtKB-ARBA"/>
</dbReference>
<dbReference type="GO" id="GO:0005524">
    <property type="term" value="F:ATP binding"/>
    <property type="evidence" value="ECO:0007669"/>
    <property type="project" value="UniProtKB-KW"/>
</dbReference>
<dbReference type="Pfam" id="PF00005">
    <property type="entry name" value="ABC_tran"/>
    <property type="match status" value="1"/>
</dbReference>
<accession>B4SCX3</accession>
<dbReference type="CDD" id="cd03255">
    <property type="entry name" value="ABC_MJ0796_LolCDE_FtsE"/>
    <property type="match status" value="1"/>
</dbReference>
<keyword evidence="7" id="KW-1185">Reference proteome</keyword>
<dbReference type="STRING" id="324925.Ppha_0481"/>
<dbReference type="PANTHER" id="PTHR42798:SF2">
    <property type="entry name" value="ABC TRANSPORTER ATP-BINDING PROTEIN MG467-RELATED"/>
    <property type="match status" value="1"/>
</dbReference>
<name>B4SCX3_PELPB</name>
<evidence type="ECO:0000313" key="6">
    <source>
        <dbReference type="EMBL" id="ACF42807.1"/>
    </source>
</evidence>
<proteinExistence type="inferred from homology"/>
<evidence type="ECO:0000256" key="3">
    <source>
        <dbReference type="ARBA" id="ARBA00022840"/>
    </source>
</evidence>
<dbReference type="Proteomes" id="UP000002724">
    <property type="component" value="Chromosome"/>
</dbReference>
<evidence type="ECO:0000259" key="5">
    <source>
        <dbReference type="PROSITE" id="PS50893"/>
    </source>
</evidence>
<dbReference type="InterPro" id="IPR003593">
    <property type="entry name" value="AAA+_ATPase"/>
</dbReference>
<dbReference type="SMART" id="SM00382">
    <property type="entry name" value="AAA"/>
    <property type="match status" value="1"/>
</dbReference>
<sequence>MAETILRLEKIRKELGLSKAIRQTIIPNLSLEIMAGEFVAITGPSGSGKSTLLYIMGGLDKPTSGTVWLDGEAITEKNETEMNHIRNEKIGFIYQFHFLLPEFNAVENVSMPMMINGRRTKKEIRERAMKLLDMVDMQNKYTNKPSQLSGGQQQRVAIARALANEPKVLLGDEPTGNLDSRSANNVYQLFDRLNRELNQTVIVVTHDEEFANRAGRRIHLVDGQIESDRPLRTMAEPLSGS</sequence>